<dbReference type="AlphaFoldDB" id="A0A081BBN7"/>
<keyword evidence="3" id="KW-1185">Reference proteome</keyword>
<dbReference type="Proteomes" id="UP000028702">
    <property type="component" value="Unassembled WGS sequence"/>
</dbReference>
<dbReference type="STRING" id="1333998.M2A_1954"/>
<evidence type="ECO:0000313" key="3">
    <source>
        <dbReference type="Proteomes" id="UP000028702"/>
    </source>
</evidence>
<accession>A0A081BBN7</accession>
<feature type="region of interest" description="Disordered" evidence="1">
    <location>
        <begin position="1"/>
        <end position="39"/>
    </location>
</feature>
<feature type="compositionally biased region" description="Basic residues" evidence="1">
    <location>
        <begin position="18"/>
        <end position="27"/>
    </location>
</feature>
<proteinExistence type="predicted"/>
<reference evidence="2 3" key="1">
    <citation type="submission" date="2014-07" db="EMBL/GenBank/DDBJ databases">
        <title>Tepidicaulis marinum gen. nov., sp. nov., a novel marine bacterium denitrifying nitrate to nitrous oxide strictly under microaerobic conditions.</title>
        <authorList>
            <person name="Takeuchi M."/>
            <person name="Yamagishi T."/>
            <person name="Kamagata Y."/>
            <person name="Oshima K."/>
            <person name="Hattori M."/>
            <person name="Katayama T."/>
            <person name="Hanada S."/>
            <person name="Tamaki H."/>
            <person name="Marumo K."/>
            <person name="Maeda H."/>
            <person name="Nedachi M."/>
            <person name="Iwasaki W."/>
            <person name="Suwa Y."/>
            <person name="Sakata S."/>
        </authorList>
    </citation>
    <scope>NUCLEOTIDE SEQUENCE [LARGE SCALE GENOMIC DNA]</scope>
    <source>
        <strain evidence="2 3">MA2</strain>
    </source>
</reference>
<evidence type="ECO:0000313" key="2">
    <source>
        <dbReference type="EMBL" id="GAK45455.1"/>
    </source>
</evidence>
<sequence length="52" mass="6058">MLEKKDRKSGDLKDARAPIRHRRKKRRDSGTARCAAKRARRRLCPSDAFHIA</sequence>
<name>A0A081BBN7_9HYPH</name>
<gene>
    <name evidence="2" type="ORF">M2A_1954</name>
</gene>
<protein>
    <submittedName>
        <fullName evidence="2">Uncharacterized protein</fullName>
    </submittedName>
</protein>
<feature type="compositionally biased region" description="Basic and acidic residues" evidence="1">
    <location>
        <begin position="1"/>
        <end position="17"/>
    </location>
</feature>
<dbReference type="EMBL" id="BBIO01000009">
    <property type="protein sequence ID" value="GAK45455.1"/>
    <property type="molecule type" value="Genomic_DNA"/>
</dbReference>
<evidence type="ECO:0000256" key="1">
    <source>
        <dbReference type="SAM" id="MobiDB-lite"/>
    </source>
</evidence>
<comment type="caution">
    <text evidence="2">The sequence shown here is derived from an EMBL/GenBank/DDBJ whole genome shotgun (WGS) entry which is preliminary data.</text>
</comment>
<organism evidence="2 3">
    <name type="scientific">Tepidicaulis marinus</name>
    <dbReference type="NCBI Taxonomy" id="1333998"/>
    <lineage>
        <taxon>Bacteria</taxon>
        <taxon>Pseudomonadati</taxon>
        <taxon>Pseudomonadota</taxon>
        <taxon>Alphaproteobacteria</taxon>
        <taxon>Hyphomicrobiales</taxon>
        <taxon>Parvibaculaceae</taxon>
        <taxon>Tepidicaulis</taxon>
    </lineage>
</organism>